<dbReference type="EMBL" id="CAFBMK010000449">
    <property type="protein sequence ID" value="CAB4958993.1"/>
    <property type="molecule type" value="Genomic_DNA"/>
</dbReference>
<evidence type="ECO:0000313" key="2">
    <source>
        <dbReference type="EMBL" id="CAB4958993.1"/>
    </source>
</evidence>
<protein>
    <submittedName>
        <fullName evidence="2">Unannotated protein</fullName>
    </submittedName>
</protein>
<name>A0A6J7KVP3_9ZZZZ</name>
<proteinExistence type="predicted"/>
<organism evidence="2">
    <name type="scientific">freshwater metagenome</name>
    <dbReference type="NCBI Taxonomy" id="449393"/>
    <lineage>
        <taxon>unclassified sequences</taxon>
        <taxon>metagenomes</taxon>
        <taxon>ecological metagenomes</taxon>
    </lineage>
</organism>
<evidence type="ECO:0000256" key="1">
    <source>
        <dbReference type="SAM" id="MobiDB-lite"/>
    </source>
</evidence>
<accession>A0A6J7KVP3</accession>
<feature type="region of interest" description="Disordered" evidence="1">
    <location>
        <begin position="29"/>
        <end position="59"/>
    </location>
</feature>
<sequence length="122" mass="13254">MREAVHASTTWGDLRTRLPPARSAQLAEAFGDDEDRPADGVALADVPVPGWDDADWPESPAQSMLEWVPEDVQQLGTEVSTRLSGEHLELAPERTADVVAAMRAAGYAMERDDALVERAAWG</sequence>
<gene>
    <name evidence="2" type="ORF">UFOPK3564_03938</name>
</gene>
<reference evidence="2" key="1">
    <citation type="submission" date="2020-05" db="EMBL/GenBank/DDBJ databases">
        <authorList>
            <person name="Chiriac C."/>
            <person name="Salcher M."/>
            <person name="Ghai R."/>
            <person name="Kavagutti S V."/>
        </authorList>
    </citation>
    <scope>NUCLEOTIDE SEQUENCE</scope>
</reference>
<dbReference type="AlphaFoldDB" id="A0A6J7KVP3"/>